<evidence type="ECO:0000313" key="9">
    <source>
        <dbReference type="Proteomes" id="UP001652623"/>
    </source>
</evidence>
<feature type="transmembrane region" description="Helical" evidence="7">
    <location>
        <begin position="53"/>
        <end position="78"/>
    </location>
</feature>
<proteinExistence type="predicted"/>
<evidence type="ECO:0000259" key="8">
    <source>
        <dbReference type="Pfam" id="PF13962"/>
    </source>
</evidence>
<keyword evidence="4 7" id="KW-1133">Transmembrane helix</keyword>
<reference evidence="10" key="1">
    <citation type="submission" date="2025-08" db="UniProtKB">
        <authorList>
            <consortium name="RefSeq"/>
        </authorList>
    </citation>
    <scope>IDENTIFICATION</scope>
    <source>
        <tissue evidence="10">Seedling</tissue>
    </source>
</reference>
<accession>A0ABM3ZUJ9</accession>
<dbReference type="InterPro" id="IPR026961">
    <property type="entry name" value="PGG_dom"/>
</dbReference>
<comment type="subcellular location">
    <subcellularLocation>
        <location evidence="1">Membrane</location>
        <topology evidence="1">Multi-pass membrane protein</topology>
    </subcellularLocation>
</comment>
<organism evidence="9 10">
    <name type="scientific">Ziziphus jujuba</name>
    <name type="common">Chinese jujube</name>
    <name type="synonym">Ziziphus sativa</name>
    <dbReference type="NCBI Taxonomy" id="326968"/>
    <lineage>
        <taxon>Eukaryota</taxon>
        <taxon>Viridiplantae</taxon>
        <taxon>Streptophyta</taxon>
        <taxon>Embryophyta</taxon>
        <taxon>Tracheophyta</taxon>
        <taxon>Spermatophyta</taxon>
        <taxon>Magnoliopsida</taxon>
        <taxon>eudicotyledons</taxon>
        <taxon>Gunneridae</taxon>
        <taxon>Pentapetalae</taxon>
        <taxon>rosids</taxon>
        <taxon>fabids</taxon>
        <taxon>Rosales</taxon>
        <taxon>Rhamnaceae</taxon>
        <taxon>Paliureae</taxon>
        <taxon>Ziziphus</taxon>
    </lineage>
</organism>
<dbReference type="PANTHER" id="PTHR24186">
    <property type="entry name" value="PROTEIN PHOSPHATASE 1 REGULATORY SUBUNIT"/>
    <property type="match status" value="1"/>
</dbReference>
<feature type="transmembrane region" description="Helical" evidence="7">
    <location>
        <begin position="90"/>
        <end position="113"/>
    </location>
</feature>
<keyword evidence="6 7" id="KW-0472">Membrane</keyword>
<dbReference type="Pfam" id="PF13962">
    <property type="entry name" value="PGG"/>
    <property type="match status" value="1"/>
</dbReference>
<evidence type="ECO:0000313" key="10">
    <source>
        <dbReference type="RefSeq" id="XP_060668142.1"/>
    </source>
</evidence>
<evidence type="ECO:0000256" key="7">
    <source>
        <dbReference type="SAM" id="Phobius"/>
    </source>
</evidence>
<feature type="domain" description="PGG" evidence="8">
    <location>
        <begin position="7"/>
        <end position="116"/>
    </location>
</feature>
<evidence type="ECO:0000256" key="4">
    <source>
        <dbReference type="ARBA" id="ARBA00022989"/>
    </source>
</evidence>
<evidence type="ECO:0000256" key="3">
    <source>
        <dbReference type="ARBA" id="ARBA00022737"/>
    </source>
</evidence>
<dbReference type="PANTHER" id="PTHR24186:SF50">
    <property type="entry name" value="ANKYRIN REPEAT-CONTAINING PROTEIN ITN1-LIKE ISOFORM X1"/>
    <property type="match status" value="1"/>
</dbReference>
<keyword evidence="9" id="KW-1185">Reference proteome</keyword>
<name>A0ABM3ZUJ9_ZIZJJ</name>
<evidence type="ECO:0000256" key="5">
    <source>
        <dbReference type="ARBA" id="ARBA00023043"/>
    </source>
</evidence>
<keyword evidence="5" id="KW-0040">ANK repeat</keyword>
<dbReference type="RefSeq" id="XP_060668142.1">
    <property type="nucleotide sequence ID" value="XM_060812159.1"/>
</dbReference>
<evidence type="ECO:0000256" key="2">
    <source>
        <dbReference type="ARBA" id="ARBA00022692"/>
    </source>
</evidence>
<dbReference type="Proteomes" id="UP001652623">
    <property type="component" value="Chromosome 10"/>
</dbReference>
<evidence type="ECO:0000256" key="6">
    <source>
        <dbReference type="ARBA" id="ARBA00023136"/>
    </source>
</evidence>
<keyword evidence="2 7" id="KW-0812">Transmembrane</keyword>
<protein>
    <submittedName>
        <fullName evidence="10">Protein ACCELERATED CELL DEATH 6-like</fullName>
    </submittedName>
</protein>
<dbReference type="GeneID" id="132799699"/>
<sequence length="165" mass="18150">MFPPNRIKEASDNDILMATIIATVTFAAAFQMPGGYESEDPYKGLPVYRNKKLFNSFIICDSLAFGLSSASIFIHFMASMGKDTPGATHILQYVIVSTYYSILAIVGAFISALCLVSTNSKGFKVAAYVCGASFFAGFPFGIFEKCLNIAIHKLKYMERNAYEQQ</sequence>
<feature type="transmembrane region" description="Helical" evidence="7">
    <location>
        <begin position="15"/>
        <end position="33"/>
    </location>
</feature>
<keyword evidence="3" id="KW-0677">Repeat</keyword>
<gene>
    <name evidence="10" type="primary">LOC132799699</name>
</gene>
<evidence type="ECO:0000256" key="1">
    <source>
        <dbReference type="ARBA" id="ARBA00004141"/>
    </source>
</evidence>
<feature type="transmembrane region" description="Helical" evidence="7">
    <location>
        <begin position="125"/>
        <end position="143"/>
    </location>
</feature>